<sequence length="135" mass="15131">MVFDSPYLLGFDDMRLLIERIGRSHDNYPPYNVESLSADHFRISIAVAGFTAEHLRIEVKGAHLTVSATRDRTGETDTRDYLHRGIALRGFNRAFVLSDGLEVSKASLAYGLLHIDLHRPKASEEIKLIPIEVVG</sequence>
<feature type="domain" description="SHSP" evidence="3">
    <location>
        <begin position="22"/>
        <end position="134"/>
    </location>
</feature>
<dbReference type="AlphaFoldDB" id="V4PSR1"/>
<reference evidence="4 5" key="1">
    <citation type="journal article" date="2014" name="Nature">
        <title>Sequential evolution of bacterial morphology by co-option of a developmental regulator.</title>
        <authorList>
            <person name="Jiang C."/>
            <person name="Brown P.J."/>
            <person name="Ducret A."/>
            <person name="Brun Y.V."/>
        </authorList>
    </citation>
    <scope>NUCLEOTIDE SEQUENCE [LARGE SCALE GENOMIC DNA]</scope>
    <source>
        <strain evidence="4 5">DSM 16100</strain>
    </source>
</reference>
<organism evidence="4 5">
    <name type="scientific">Asticcacaulis benevestitus DSM 16100 = ATCC BAA-896</name>
    <dbReference type="NCBI Taxonomy" id="1121022"/>
    <lineage>
        <taxon>Bacteria</taxon>
        <taxon>Pseudomonadati</taxon>
        <taxon>Pseudomonadota</taxon>
        <taxon>Alphaproteobacteria</taxon>
        <taxon>Caulobacterales</taxon>
        <taxon>Caulobacteraceae</taxon>
        <taxon>Asticcacaulis</taxon>
    </lineage>
</organism>
<protein>
    <recommendedName>
        <fullName evidence="3">SHSP domain-containing protein</fullName>
    </recommendedName>
</protein>
<dbReference type="STRING" id="1121022.GCA_000376105_00952"/>
<dbReference type="SUPFAM" id="SSF49764">
    <property type="entry name" value="HSP20-like chaperones"/>
    <property type="match status" value="1"/>
</dbReference>
<dbReference type="InterPro" id="IPR008978">
    <property type="entry name" value="HSP20-like_chaperone"/>
</dbReference>
<dbReference type="PANTHER" id="PTHR47062">
    <property type="match status" value="1"/>
</dbReference>
<dbReference type="Pfam" id="PF00011">
    <property type="entry name" value="HSP20"/>
    <property type="match status" value="1"/>
</dbReference>
<dbReference type="eggNOG" id="COG0071">
    <property type="taxonomic scope" value="Bacteria"/>
</dbReference>
<proteinExistence type="inferred from homology"/>
<comment type="similarity">
    <text evidence="1 2">Belongs to the small heat shock protein (HSP20) family.</text>
</comment>
<accession>V4PSR1</accession>
<evidence type="ECO:0000259" key="3">
    <source>
        <dbReference type="PROSITE" id="PS01031"/>
    </source>
</evidence>
<dbReference type="InterPro" id="IPR002068">
    <property type="entry name" value="A-crystallin/Hsp20_dom"/>
</dbReference>
<dbReference type="PROSITE" id="PS01031">
    <property type="entry name" value="SHSP"/>
    <property type="match status" value="1"/>
</dbReference>
<dbReference type="Proteomes" id="UP000017837">
    <property type="component" value="Unassembled WGS sequence"/>
</dbReference>
<dbReference type="Gene3D" id="2.60.40.790">
    <property type="match status" value="1"/>
</dbReference>
<evidence type="ECO:0000256" key="2">
    <source>
        <dbReference type="RuleBase" id="RU003616"/>
    </source>
</evidence>
<dbReference type="EMBL" id="AWGB01000024">
    <property type="protein sequence ID" value="ESQ90409.1"/>
    <property type="molecule type" value="Genomic_DNA"/>
</dbReference>
<evidence type="ECO:0000313" key="5">
    <source>
        <dbReference type="Proteomes" id="UP000017837"/>
    </source>
</evidence>
<gene>
    <name evidence="4" type="ORF">ABENE_12525</name>
</gene>
<dbReference type="PATRIC" id="fig|1121022.4.peg.2540"/>
<comment type="caution">
    <text evidence="4">The sequence shown here is derived from an EMBL/GenBank/DDBJ whole genome shotgun (WGS) entry which is preliminary data.</text>
</comment>
<keyword evidence="5" id="KW-1185">Reference proteome</keyword>
<name>V4PSR1_9CAUL</name>
<evidence type="ECO:0000256" key="1">
    <source>
        <dbReference type="PROSITE-ProRule" id="PRU00285"/>
    </source>
</evidence>
<evidence type="ECO:0000313" key="4">
    <source>
        <dbReference type="EMBL" id="ESQ90409.1"/>
    </source>
</evidence>
<dbReference type="PANTHER" id="PTHR47062:SF1">
    <property type="entry name" value="SMALL HEAT SHOCK PROTEIN IBPA"/>
    <property type="match status" value="1"/>
</dbReference>